<dbReference type="EMBL" id="MU854353">
    <property type="protein sequence ID" value="KAK4041682.1"/>
    <property type="molecule type" value="Genomic_DNA"/>
</dbReference>
<evidence type="ECO:0000256" key="1">
    <source>
        <dbReference type="SAM" id="MobiDB-lite"/>
    </source>
</evidence>
<accession>A0AAN6PJ97</accession>
<reference evidence="3" key="1">
    <citation type="journal article" date="2023" name="Mol. Phylogenet. Evol.">
        <title>Genome-scale phylogeny and comparative genomics of the fungal order Sordariales.</title>
        <authorList>
            <person name="Hensen N."/>
            <person name="Bonometti L."/>
            <person name="Westerberg I."/>
            <person name="Brannstrom I.O."/>
            <person name="Guillou S."/>
            <person name="Cros-Aarteil S."/>
            <person name="Calhoun S."/>
            <person name="Haridas S."/>
            <person name="Kuo A."/>
            <person name="Mondo S."/>
            <person name="Pangilinan J."/>
            <person name="Riley R."/>
            <person name="LaButti K."/>
            <person name="Andreopoulos B."/>
            <person name="Lipzen A."/>
            <person name="Chen C."/>
            <person name="Yan M."/>
            <person name="Daum C."/>
            <person name="Ng V."/>
            <person name="Clum A."/>
            <person name="Steindorff A."/>
            <person name="Ohm R.A."/>
            <person name="Martin F."/>
            <person name="Silar P."/>
            <person name="Natvig D.O."/>
            <person name="Lalanne C."/>
            <person name="Gautier V."/>
            <person name="Ament-Velasquez S.L."/>
            <person name="Kruys A."/>
            <person name="Hutchinson M.I."/>
            <person name="Powell A.J."/>
            <person name="Barry K."/>
            <person name="Miller A.N."/>
            <person name="Grigoriev I.V."/>
            <person name="Debuchy R."/>
            <person name="Gladieux P."/>
            <person name="Hiltunen Thoren M."/>
            <person name="Johannesson H."/>
        </authorList>
    </citation>
    <scope>NUCLEOTIDE SEQUENCE [LARGE SCALE GENOMIC DNA]</scope>
    <source>
        <strain evidence="3">CBS 284.82</strain>
    </source>
</reference>
<organism evidence="2 3">
    <name type="scientific">Parachaetomium inaequale</name>
    <dbReference type="NCBI Taxonomy" id="2588326"/>
    <lineage>
        <taxon>Eukaryota</taxon>
        <taxon>Fungi</taxon>
        <taxon>Dikarya</taxon>
        <taxon>Ascomycota</taxon>
        <taxon>Pezizomycotina</taxon>
        <taxon>Sordariomycetes</taxon>
        <taxon>Sordariomycetidae</taxon>
        <taxon>Sordariales</taxon>
        <taxon>Chaetomiaceae</taxon>
        <taxon>Parachaetomium</taxon>
    </lineage>
</organism>
<name>A0AAN6PJ97_9PEZI</name>
<dbReference type="Proteomes" id="UP001303115">
    <property type="component" value="Unassembled WGS sequence"/>
</dbReference>
<feature type="region of interest" description="Disordered" evidence="1">
    <location>
        <begin position="92"/>
        <end position="120"/>
    </location>
</feature>
<dbReference type="AlphaFoldDB" id="A0AAN6PJ97"/>
<keyword evidence="3" id="KW-1185">Reference proteome</keyword>
<feature type="compositionally biased region" description="Basic and acidic residues" evidence="1">
    <location>
        <begin position="92"/>
        <end position="109"/>
    </location>
</feature>
<proteinExistence type="predicted"/>
<protein>
    <submittedName>
        <fullName evidence="2">Uncharacterized protein</fullName>
    </submittedName>
</protein>
<sequence length="211" mass="23994">MGGKVWSKQEERIFWHLIRWSPKRLGEDLANPEKSYAWMGDQMHARMGDDARRKYTHLCVCEYLFLALSILERAVAEQALIKKREEELAQREQEELAQREQEEAVKQEDGNEADATGDATSPILINCQYPTIPSYHEHAPAPRFTAPSAHTNFASPAFPPPPSHHYLHQSLANHDRLANTGAEDDSLFVTQAPASWVDAAALHRGYGYHHR</sequence>
<gene>
    <name evidence="2" type="ORF">C8A01DRAFT_45220</name>
</gene>
<comment type="caution">
    <text evidence="2">The sequence shown here is derived from an EMBL/GenBank/DDBJ whole genome shotgun (WGS) entry which is preliminary data.</text>
</comment>
<evidence type="ECO:0000313" key="2">
    <source>
        <dbReference type="EMBL" id="KAK4041682.1"/>
    </source>
</evidence>
<evidence type="ECO:0000313" key="3">
    <source>
        <dbReference type="Proteomes" id="UP001303115"/>
    </source>
</evidence>